<organism evidence="9 10">
    <name type="scientific">Lecanosticta acicola</name>
    <dbReference type="NCBI Taxonomy" id="111012"/>
    <lineage>
        <taxon>Eukaryota</taxon>
        <taxon>Fungi</taxon>
        <taxon>Dikarya</taxon>
        <taxon>Ascomycota</taxon>
        <taxon>Pezizomycotina</taxon>
        <taxon>Dothideomycetes</taxon>
        <taxon>Dothideomycetidae</taxon>
        <taxon>Mycosphaerellales</taxon>
        <taxon>Mycosphaerellaceae</taxon>
        <taxon>Lecanosticta</taxon>
    </lineage>
</organism>
<dbReference type="Proteomes" id="UP001296104">
    <property type="component" value="Unassembled WGS sequence"/>
</dbReference>
<dbReference type="InterPro" id="IPR050321">
    <property type="entry name" value="Glycosyltr_2/OpgH_subfam"/>
</dbReference>
<protein>
    <submittedName>
        <fullName evidence="9">Glycosyl transferas</fullName>
    </submittedName>
</protein>
<keyword evidence="4 8" id="KW-0812">Transmembrane</keyword>
<evidence type="ECO:0000256" key="3">
    <source>
        <dbReference type="ARBA" id="ARBA00022679"/>
    </source>
</evidence>
<reference evidence="9" key="1">
    <citation type="submission" date="2023-11" db="EMBL/GenBank/DDBJ databases">
        <authorList>
            <person name="Alioto T."/>
            <person name="Alioto T."/>
            <person name="Gomez Garrido J."/>
        </authorList>
    </citation>
    <scope>NUCLEOTIDE SEQUENCE</scope>
</reference>
<proteinExistence type="predicted"/>
<evidence type="ECO:0000313" key="9">
    <source>
        <dbReference type="EMBL" id="CAK3941915.1"/>
    </source>
</evidence>
<dbReference type="EMBL" id="CAVMBE010000014">
    <property type="protein sequence ID" value="CAK3941915.1"/>
    <property type="molecule type" value="Genomic_DNA"/>
</dbReference>
<gene>
    <name evidence="9" type="ORF">LECACI_7A003115</name>
</gene>
<evidence type="ECO:0000256" key="6">
    <source>
        <dbReference type="ARBA" id="ARBA00023136"/>
    </source>
</evidence>
<feature type="transmembrane region" description="Helical" evidence="8">
    <location>
        <begin position="381"/>
        <end position="401"/>
    </location>
</feature>
<sequence length="621" mass="68975">MGVKGLKTASAVSIHQRRTEEEQQQRNVALKKAIGFAQVPLLTNLVYFAWRWFSVLKCIPSSGGSEIVAFVGFLLVEWIFAVSGLLNALLVSSLGKTWTPQEQKRAKGESIPRVDVFLPCYGEGLDIIKDTINTAVRQDYPKDKFRVVILDDGNSPAVRELVSEISKENPDVQLHYGARGREVKIHSKAANICYGMELVKTLPGGAAPYFGVVDIDMLLEPEWIRATVPFLEEDELVAMAGSPQKFYNLPQGFCLAPRFALESDVLQRVFDANGKAVCQGTGYLARTSTFEALGGFPTMVKQEDSFIVSIILSAHGYKVRLLEEEHQHGMNALTYTDMAKLQTKWMTGIIHAYSLFTHPILTCKPLGARVSGLIPVLHMTIFRLFLVLALPSILLLARTAVIPTANYTDFRITLALASVAYSSSYIMSWFLSAAANGNISLDDGTRLWNLPYQLKGVMWLVHHAIFGESKMPRFLTTGADCAASKKTASTSVIGRLWRTVIYDGGWMHMTYFFLLTAVISLTLRDATSTKWLLASIAFPPFTKILLDCLYNSITPIIYVLSPDPNLKTREDFLERDEKTGVARPSMAAITPPKPAFFGTLGLTGWLWAYFAVAPLWLATRY</sequence>
<keyword evidence="2" id="KW-0328">Glycosyltransferase</keyword>
<feature type="transmembrane region" description="Helical" evidence="8">
    <location>
        <begin position="595"/>
        <end position="618"/>
    </location>
</feature>
<feature type="transmembrane region" description="Helical" evidence="8">
    <location>
        <begin position="70"/>
        <end position="95"/>
    </location>
</feature>
<evidence type="ECO:0000256" key="1">
    <source>
        <dbReference type="ARBA" id="ARBA00004141"/>
    </source>
</evidence>
<dbReference type="Gene3D" id="3.90.550.10">
    <property type="entry name" value="Spore Coat Polysaccharide Biosynthesis Protein SpsA, Chain A"/>
    <property type="match status" value="1"/>
</dbReference>
<keyword evidence="6 8" id="KW-0472">Membrane</keyword>
<name>A0AAI8YW75_9PEZI</name>
<evidence type="ECO:0000256" key="8">
    <source>
        <dbReference type="SAM" id="Phobius"/>
    </source>
</evidence>
<feature type="transmembrane region" description="Helical" evidence="8">
    <location>
        <begin position="413"/>
        <end position="431"/>
    </location>
</feature>
<dbReference type="SUPFAM" id="SSF53448">
    <property type="entry name" value="Nucleotide-diphospho-sugar transferases"/>
    <property type="match status" value="1"/>
</dbReference>
<dbReference type="Pfam" id="PF13641">
    <property type="entry name" value="Glyco_tranf_2_3"/>
    <property type="match status" value="1"/>
</dbReference>
<accession>A0AAI8YW75</accession>
<feature type="transmembrane region" description="Helical" evidence="8">
    <location>
        <begin position="505"/>
        <end position="523"/>
    </location>
</feature>
<keyword evidence="3" id="KW-0808">Transferase</keyword>
<evidence type="ECO:0000313" key="10">
    <source>
        <dbReference type="Proteomes" id="UP001296104"/>
    </source>
</evidence>
<evidence type="ECO:0000256" key="7">
    <source>
        <dbReference type="SAM" id="MobiDB-lite"/>
    </source>
</evidence>
<evidence type="ECO:0000256" key="4">
    <source>
        <dbReference type="ARBA" id="ARBA00022692"/>
    </source>
</evidence>
<comment type="subcellular location">
    <subcellularLocation>
        <location evidence="1">Membrane</location>
        <topology evidence="1">Multi-pass membrane protein</topology>
    </subcellularLocation>
</comment>
<dbReference type="AlphaFoldDB" id="A0AAI8YW75"/>
<keyword evidence="5 8" id="KW-1133">Transmembrane helix</keyword>
<comment type="caution">
    <text evidence="9">The sequence shown here is derived from an EMBL/GenBank/DDBJ whole genome shotgun (WGS) entry which is preliminary data.</text>
</comment>
<feature type="region of interest" description="Disordered" evidence="7">
    <location>
        <begin position="1"/>
        <end position="20"/>
    </location>
</feature>
<dbReference type="GO" id="GO:0016757">
    <property type="term" value="F:glycosyltransferase activity"/>
    <property type="evidence" value="ECO:0007669"/>
    <property type="project" value="UniProtKB-KW"/>
</dbReference>
<dbReference type="PANTHER" id="PTHR43867">
    <property type="entry name" value="CELLULOSE SYNTHASE CATALYTIC SUBUNIT A [UDP-FORMING]"/>
    <property type="match status" value="1"/>
</dbReference>
<dbReference type="PANTHER" id="PTHR43867:SF2">
    <property type="entry name" value="CELLULOSE SYNTHASE CATALYTIC SUBUNIT A [UDP-FORMING]"/>
    <property type="match status" value="1"/>
</dbReference>
<dbReference type="GO" id="GO:0016020">
    <property type="term" value="C:membrane"/>
    <property type="evidence" value="ECO:0007669"/>
    <property type="project" value="UniProtKB-SubCell"/>
</dbReference>
<evidence type="ECO:0000256" key="5">
    <source>
        <dbReference type="ARBA" id="ARBA00022989"/>
    </source>
</evidence>
<feature type="transmembrane region" description="Helical" evidence="8">
    <location>
        <begin position="33"/>
        <end position="50"/>
    </location>
</feature>
<dbReference type="InterPro" id="IPR029044">
    <property type="entry name" value="Nucleotide-diphossugar_trans"/>
</dbReference>
<evidence type="ECO:0000256" key="2">
    <source>
        <dbReference type="ARBA" id="ARBA00022676"/>
    </source>
</evidence>
<keyword evidence="10" id="KW-1185">Reference proteome</keyword>